<evidence type="ECO:0000313" key="3">
    <source>
        <dbReference type="Proteomes" id="UP000326907"/>
    </source>
</evidence>
<gene>
    <name evidence="2" type="ORF">F5983_11950</name>
</gene>
<proteinExistence type="predicted"/>
<evidence type="ECO:0000313" key="2">
    <source>
        <dbReference type="EMBL" id="KAB2592347.1"/>
    </source>
</evidence>
<evidence type="ECO:0000256" key="1">
    <source>
        <dbReference type="SAM" id="MobiDB-lite"/>
    </source>
</evidence>
<keyword evidence="3" id="KW-1185">Reference proteome</keyword>
<dbReference type="AlphaFoldDB" id="A0A5N5ENH5"/>
<accession>A0A5N5ENH5</accession>
<feature type="compositionally biased region" description="Basic residues" evidence="1">
    <location>
        <begin position="13"/>
        <end position="28"/>
    </location>
</feature>
<name>A0A5N5ENH5_9ACTN</name>
<reference evidence="2 3" key="1">
    <citation type="submission" date="2019-09" db="EMBL/GenBank/DDBJ databases">
        <authorList>
            <person name="Liu P."/>
        </authorList>
    </citation>
    <scope>NUCLEOTIDE SEQUENCE [LARGE SCALE GENOMIC DNA]</scope>
    <source>
        <strain evidence="2 3">TRM68085</strain>
    </source>
</reference>
<organism evidence="2 3">
    <name type="scientific">Streptomyces arboris</name>
    <dbReference type="NCBI Taxonomy" id="2600619"/>
    <lineage>
        <taxon>Bacteria</taxon>
        <taxon>Bacillati</taxon>
        <taxon>Actinomycetota</taxon>
        <taxon>Actinomycetes</taxon>
        <taxon>Kitasatosporales</taxon>
        <taxon>Streptomycetaceae</taxon>
        <taxon>Streptomyces</taxon>
    </lineage>
</organism>
<dbReference type="InterPro" id="IPR025361">
    <property type="entry name" value="DUF4265"/>
</dbReference>
<dbReference type="Pfam" id="PF14085">
    <property type="entry name" value="DUF4265"/>
    <property type="match status" value="1"/>
</dbReference>
<dbReference type="Proteomes" id="UP000326907">
    <property type="component" value="Unassembled WGS sequence"/>
</dbReference>
<comment type="caution">
    <text evidence="2">The sequence shown here is derived from an EMBL/GenBank/DDBJ whole genome shotgun (WGS) entry which is preliminary data.</text>
</comment>
<dbReference type="EMBL" id="VYUA01000008">
    <property type="protein sequence ID" value="KAB2592347.1"/>
    <property type="molecule type" value="Genomic_DNA"/>
</dbReference>
<sequence length="229" mass="24044">MCWRPWGACTATRRRRRTPGKPRSRPGRARGAEGRGVGRVVSAALSKADVGGFPPRNGLREDAGMNIESPAPSNHCHVALRAGFASSGKPVFETLPARAVGSGRYELTGSPGMVEGCAAGDLLAIDADGLFTVERRGPNLCVQAFGRPPFDAASQESLTSSFVPLGGLVEAPADRRFIVVTVPAAAGFPAVEAVMERWAASASGLVEWGFSNVFGPDGEPLNWWLESGV</sequence>
<protein>
    <submittedName>
        <fullName evidence="2">DUF4265 domain-containing protein</fullName>
    </submittedName>
</protein>
<feature type="region of interest" description="Disordered" evidence="1">
    <location>
        <begin position="13"/>
        <end position="37"/>
    </location>
</feature>